<organism evidence="13 14">
    <name type="scientific">Methylocapsa palsarum</name>
    <dbReference type="NCBI Taxonomy" id="1612308"/>
    <lineage>
        <taxon>Bacteria</taxon>
        <taxon>Pseudomonadati</taxon>
        <taxon>Pseudomonadota</taxon>
        <taxon>Alphaproteobacteria</taxon>
        <taxon>Hyphomicrobiales</taxon>
        <taxon>Beijerinckiaceae</taxon>
        <taxon>Methylocapsa</taxon>
    </lineage>
</organism>
<dbReference type="HAMAP" id="MF_00155">
    <property type="entry name" value="CtaG"/>
    <property type="match status" value="1"/>
</dbReference>
<name>A0A1I3XJJ5_9HYPH</name>
<evidence type="ECO:0000256" key="10">
    <source>
        <dbReference type="HAMAP-Rule" id="MF_00155"/>
    </source>
</evidence>
<dbReference type="InterPro" id="IPR007533">
    <property type="entry name" value="Cyt_c_oxidase_assmbl_CtaG"/>
</dbReference>
<dbReference type="InterPro" id="IPR023471">
    <property type="entry name" value="CtaG/Cox11_dom_sf"/>
</dbReference>
<evidence type="ECO:0000256" key="8">
    <source>
        <dbReference type="ARBA" id="ARBA00023008"/>
    </source>
</evidence>
<dbReference type="PANTHER" id="PTHR21320:SF3">
    <property type="entry name" value="CYTOCHROME C OXIDASE ASSEMBLY PROTEIN COX11, MITOCHONDRIAL-RELATED"/>
    <property type="match status" value="1"/>
</dbReference>
<comment type="similarity">
    <text evidence="3 10">Belongs to the COX11/CtaG family.</text>
</comment>
<keyword evidence="5 10" id="KW-0812">Transmembrane</keyword>
<gene>
    <name evidence="10" type="primary">ctaG</name>
    <name evidence="13" type="ORF">SAMN05444581_103155</name>
</gene>
<dbReference type="GO" id="GO:0008535">
    <property type="term" value="P:respiratory chain complex IV assembly"/>
    <property type="evidence" value="ECO:0007669"/>
    <property type="project" value="UniProtKB-UniRule"/>
</dbReference>
<dbReference type="Proteomes" id="UP000198755">
    <property type="component" value="Unassembled WGS sequence"/>
</dbReference>
<keyword evidence="6 10" id="KW-0735">Signal-anchor</keyword>
<keyword evidence="10" id="KW-0997">Cell inner membrane</keyword>
<dbReference type="STRING" id="1612308.SAMN05444581_103155"/>
<dbReference type="AlphaFoldDB" id="A0A1I3XJJ5"/>
<evidence type="ECO:0000256" key="12">
    <source>
        <dbReference type="SAM" id="Phobius"/>
    </source>
</evidence>
<evidence type="ECO:0000256" key="6">
    <source>
        <dbReference type="ARBA" id="ARBA00022968"/>
    </source>
</evidence>
<feature type="topological domain" description="Cytoplasmic" evidence="10">
    <location>
        <begin position="1"/>
        <end position="19"/>
    </location>
</feature>
<dbReference type="NCBIfam" id="NF003465">
    <property type="entry name" value="PRK05089.1"/>
    <property type="match status" value="1"/>
</dbReference>
<feature type="topological domain" description="Periplasmic" evidence="10">
    <location>
        <begin position="50"/>
        <end position="210"/>
    </location>
</feature>
<evidence type="ECO:0000256" key="7">
    <source>
        <dbReference type="ARBA" id="ARBA00022989"/>
    </source>
</evidence>
<evidence type="ECO:0000256" key="3">
    <source>
        <dbReference type="ARBA" id="ARBA00009620"/>
    </source>
</evidence>
<evidence type="ECO:0000256" key="2">
    <source>
        <dbReference type="ARBA" id="ARBA00004382"/>
    </source>
</evidence>
<dbReference type="SUPFAM" id="SSF110111">
    <property type="entry name" value="Ctag/Cox11"/>
    <property type="match status" value="1"/>
</dbReference>
<keyword evidence="14" id="KW-1185">Reference proteome</keyword>
<accession>A0A1I3XJJ5</accession>
<reference evidence="13 14" key="1">
    <citation type="submission" date="2016-10" db="EMBL/GenBank/DDBJ databases">
        <authorList>
            <person name="de Groot N.N."/>
        </authorList>
    </citation>
    <scope>NUCLEOTIDE SEQUENCE [LARGE SCALE GENOMIC DNA]</scope>
    <source>
        <strain evidence="13 14">NE2</strain>
    </source>
</reference>
<feature type="region of interest" description="Disordered" evidence="11">
    <location>
        <begin position="1"/>
        <end position="26"/>
    </location>
</feature>
<keyword evidence="10" id="KW-1003">Cell membrane</keyword>
<evidence type="ECO:0000256" key="4">
    <source>
        <dbReference type="ARBA" id="ARBA00015384"/>
    </source>
</evidence>
<dbReference type="GO" id="GO:0005507">
    <property type="term" value="F:copper ion binding"/>
    <property type="evidence" value="ECO:0007669"/>
    <property type="project" value="InterPro"/>
</dbReference>
<sequence>MTGSAPLPASDPSGRDPKGRTPSPVKGRRGIAIAIAGASLLMLGLSFASAPLYRMYCAATGFGGTTQVAKTAPSTRGLRDFTVRFDANVAPGLTWRFEPETPEIKLRTGETATIFYRVTNMSDHETSAQAMYNVSPESAGAYFDKISCFCFAEQTLGPRETMEMPVVFFLDPAIENDQGMRDVHSVTLSYTFFAAKPVATGGADAGKKSL</sequence>
<evidence type="ECO:0000313" key="13">
    <source>
        <dbReference type="EMBL" id="SFK19226.1"/>
    </source>
</evidence>
<evidence type="ECO:0000256" key="1">
    <source>
        <dbReference type="ARBA" id="ARBA00004007"/>
    </source>
</evidence>
<evidence type="ECO:0000256" key="5">
    <source>
        <dbReference type="ARBA" id="ARBA00022692"/>
    </source>
</evidence>
<comment type="subcellular location">
    <subcellularLocation>
        <location evidence="2 10">Cell inner membrane</location>
        <topology evidence="2 10">Single-pass type II membrane protein</topology>
        <orientation evidence="2 10">Periplasmic side</orientation>
    </subcellularLocation>
</comment>
<keyword evidence="9 10" id="KW-0472">Membrane</keyword>
<dbReference type="Pfam" id="PF04442">
    <property type="entry name" value="CtaG_Cox11"/>
    <property type="match status" value="1"/>
</dbReference>
<keyword evidence="8 10" id="KW-0186">Copper</keyword>
<proteinExistence type="inferred from homology"/>
<dbReference type="Gene3D" id="2.60.370.10">
    <property type="entry name" value="Ctag/Cox11"/>
    <property type="match status" value="1"/>
</dbReference>
<dbReference type="PIRSF" id="PIRSF005413">
    <property type="entry name" value="COX11"/>
    <property type="match status" value="1"/>
</dbReference>
<dbReference type="GO" id="GO:0005886">
    <property type="term" value="C:plasma membrane"/>
    <property type="evidence" value="ECO:0007669"/>
    <property type="project" value="UniProtKB-SubCell"/>
</dbReference>
<dbReference type="FunFam" id="2.60.370.10:FF:000001">
    <property type="entry name" value="COX11 cytochrome c oxidase assembly homolog"/>
    <property type="match status" value="1"/>
</dbReference>
<dbReference type="PANTHER" id="PTHR21320">
    <property type="entry name" value="CYTOCHROME C OXIDASE ASSEMBLY PROTEIN COX11-RELATED"/>
    <property type="match status" value="1"/>
</dbReference>
<comment type="function">
    <text evidence="1 10">Exerts its effect at some terminal stage of cytochrome c oxidase synthesis, probably by being involved in the insertion of the copper B into subunit I.</text>
</comment>
<evidence type="ECO:0000313" key="14">
    <source>
        <dbReference type="Proteomes" id="UP000198755"/>
    </source>
</evidence>
<feature type="transmembrane region" description="Helical" evidence="12">
    <location>
        <begin position="30"/>
        <end position="53"/>
    </location>
</feature>
<dbReference type="EMBL" id="FOSN01000003">
    <property type="protein sequence ID" value="SFK19226.1"/>
    <property type="molecule type" value="Genomic_DNA"/>
</dbReference>
<protein>
    <recommendedName>
        <fullName evidence="4 10">Cytochrome c oxidase assembly protein CtaG</fullName>
    </recommendedName>
</protein>
<evidence type="ECO:0000256" key="9">
    <source>
        <dbReference type="ARBA" id="ARBA00023136"/>
    </source>
</evidence>
<keyword evidence="7 10" id="KW-1133">Transmembrane helix</keyword>
<evidence type="ECO:0000256" key="11">
    <source>
        <dbReference type="SAM" id="MobiDB-lite"/>
    </source>
</evidence>